<evidence type="ECO:0000313" key="3">
    <source>
        <dbReference type="Proteomes" id="UP001597418"/>
    </source>
</evidence>
<dbReference type="RefSeq" id="WP_082784948.1">
    <property type="nucleotide sequence ID" value="NZ_JBHUMB010000005.1"/>
</dbReference>
<reference evidence="3" key="1">
    <citation type="journal article" date="2019" name="Int. J. Syst. Evol. Microbiol.">
        <title>The Global Catalogue of Microorganisms (GCM) 10K type strain sequencing project: providing services to taxonomists for standard genome sequencing and annotation.</title>
        <authorList>
            <consortium name="The Broad Institute Genomics Platform"/>
            <consortium name="The Broad Institute Genome Sequencing Center for Infectious Disease"/>
            <person name="Wu L."/>
            <person name="Ma J."/>
        </authorList>
    </citation>
    <scope>NUCLEOTIDE SEQUENCE [LARGE SCALE GENOMIC DNA]</scope>
    <source>
        <strain evidence="3">KCTC 42247</strain>
    </source>
</reference>
<gene>
    <name evidence="2" type="ORF">ACFSQ6_03510</name>
</gene>
<keyword evidence="3" id="KW-1185">Reference proteome</keyword>
<feature type="domain" description="Outer membrane protein beta-barrel" evidence="1">
    <location>
        <begin position="448"/>
        <end position="769"/>
    </location>
</feature>
<comment type="caution">
    <text evidence="2">The sequence shown here is derived from an EMBL/GenBank/DDBJ whole genome shotgun (WGS) entry which is preliminary data.</text>
</comment>
<dbReference type="SUPFAM" id="SSF56935">
    <property type="entry name" value="Porins"/>
    <property type="match status" value="1"/>
</dbReference>
<dbReference type="Proteomes" id="UP001597418">
    <property type="component" value="Unassembled WGS sequence"/>
</dbReference>
<dbReference type="SUPFAM" id="SSF49478">
    <property type="entry name" value="Cna protein B-type domain"/>
    <property type="match status" value="1"/>
</dbReference>
<dbReference type="InterPro" id="IPR041700">
    <property type="entry name" value="OMP_b-brl_3"/>
</dbReference>
<proteinExistence type="predicted"/>
<protein>
    <submittedName>
        <fullName evidence="2">TonB-dependent receptor</fullName>
    </submittedName>
</protein>
<evidence type="ECO:0000313" key="2">
    <source>
        <dbReference type="EMBL" id="MFD2742451.1"/>
    </source>
</evidence>
<dbReference type="Pfam" id="PF14905">
    <property type="entry name" value="OMP_b-brl_3"/>
    <property type="match status" value="1"/>
</dbReference>
<accession>A0ABW5UBD6</accession>
<name>A0ABW5UBD6_9SPHI</name>
<sequence>MIILKYPLIQNILYSVICWFFMLASASSQEDKHDFDGFVFSALSNGNIDGVYVTLLQGSDSLLITSSRTKDGGRFRFRSISSGNYVLLLEKVGYASKTSNVTIPMLDTFLDTIYSVTPSHAIDTVSIAAKKLVSVKGDTIEYFGDNYQQHEGSKVEDLIKQLPGLTVDNKGNIKAYNEDVKKVLVDGEEFFGDDPTLVTRNIRSNMVNKIQLYDRKSKVSDFTGQEDGFREKTLNVELKESARKGYFGEIGGGIGTDHFFNSDANINRFKGKQKSSAYAKYSNIGLNNLNKLVTKILPTIDDSRTDIDIEKGIPTIFNSGIHFDDKWNENANAINTDYQFRRYNVKGLESSEIRNNINSDQGFLNSTNTDFNYINADHQIKAKYEFQPDSSLYGHIDLDFVLNDYLHERNNISSNLLRPANSVLSEGEFSNYMTGNNSNIYLDILINKKLNNEGRLITMGFLTYNFQNKSTENFLFNAITYDLENNSQQSNISNQRRHDNHYERQNKLFFSFTEKLGKFYLNFLQELKFVDQRKDYQTIFNIPQDEDYFGAAVLTKDYALNYIHHTSGLAVNSNIGKSILNGGVKFLNLKYGRFDHTTQDLKRENLTYFLPQAFYRYDFSTLHNFKVDVRSDVSMPLLLQVNPLITNNDPFNVLSGNTDIKPATNYNIDLDYLKADMFTGKVLQVIGRGNKVTDPIIPVINIRDGITYTSFVNEFQNDNYNYSLTLATGRQYLQPNIQATILLKYEKNKYLSLVNDIQNITRSASWSLGGNFKAISKDRFDINIDLNTALNNDEYETSESTDDRYFIWNGNLESKYFITPRLRLYSNLSWLHYGQSLLIDRSFNRFLWNAGAEYKIIRNGNLTGEISCNDILNQNLGFSRSVEDNRLIQRSFTAIPRYIMLSLKWKFEKFNN</sequence>
<evidence type="ECO:0000259" key="1">
    <source>
        <dbReference type="Pfam" id="PF14905"/>
    </source>
</evidence>
<dbReference type="EMBL" id="JBHUMB010000005">
    <property type="protein sequence ID" value="MFD2742451.1"/>
    <property type="molecule type" value="Genomic_DNA"/>
</dbReference>
<organism evidence="2 3">
    <name type="scientific">Sphingobacterium populi</name>
    <dbReference type="NCBI Taxonomy" id="1812824"/>
    <lineage>
        <taxon>Bacteria</taxon>
        <taxon>Pseudomonadati</taxon>
        <taxon>Bacteroidota</taxon>
        <taxon>Sphingobacteriia</taxon>
        <taxon>Sphingobacteriales</taxon>
        <taxon>Sphingobacteriaceae</taxon>
        <taxon>Sphingobacterium</taxon>
    </lineage>
</organism>
<keyword evidence="2" id="KW-0675">Receptor</keyword>